<dbReference type="EMBL" id="ACGC01000049">
    <property type="protein sequence ID" value="EEI82951.1"/>
    <property type="molecule type" value="Genomic_DNA"/>
</dbReference>
<proteinExistence type="predicted"/>
<organism evidence="1 2">
    <name type="scientific">Anaerococcus tetradius ATCC 35098</name>
    <dbReference type="NCBI Taxonomy" id="525255"/>
    <lineage>
        <taxon>Bacteria</taxon>
        <taxon>Bacillati</taxon>
        <taxon>Bacillota</taxon>
        <taxon>Tissierellia</taxon>
        <taxon>Tissierellales</taxon>
        <taxon>Peptoniphilaceae</taxon>
        <taxon>Anaerococcus</taxon>
    </lineage>
</organism>
<evidence type="ECO:0000313" key="2">
    <source>
        <dbReference type="Proteomes" id="UP000003744"/>
    </source>
</evidence>
<accession>C2CHJ6</accession>
<dbReference type="Proteomes" id="UP000003744">
    <property type="component" value="Unassembled WGS sequence"/>
</dbReference>
<comment type="caution">
    <text evidence="1">The sequence shown here is derived from an EMBL/GenBank/DDBJ whole genome shotgun (WGS) entry which is preliminary data.</text>
</comment>
<dbReference type="RefSeq" id="WP_004837068.1">
    <property type="nucleotide sequence ID" value="NZ_GG666297.1"/>
</dbReference>
<evidence type="ECO:0000313" key="1">
    <source>
        <dbReference type="EMBL" id="EEI82951.1"/>
    </source>
</evidence>
<reference evidence="1 2" key="1">
    <citation type="submission" date="2009-01" db="EMBL/GenBank/DDBJ databases">
        <authorList>
            <person name="Qin X."/>
            <person name="Bachman B."/>
            <person name="Battles P."/>
            <person name="Bell A."/>
            <person name="Bess C."/>
            <person name="Bickham C."/>
            <person name="Chaboub L."/>
            <person name="Chen D."/>
            <person name="Coyle M."/>
            <person name="Deiros D.R."/>
            <person name="Dinh H."/>
            <person name="Forbes L."/>
            <person name="Fowler G."/>
            <person name="Francisco L."/>
            <person name="Fu Q."/>
            <person name="Gubbala S."/>
            <person name="Hale W."/>
            <person name="Han Y."/>
            <person name="Hemphill L."/>
            <person name="Highlander S.K."/>
            <person name="Hirani K."/>
            <person name="Hogues M."/>
            <person name="Jackson L."/>
            <person name="Jakkamsetti A."/>
            <person name="Javaid M."/>
            <person name="Jiang H."/>
            <person name="Korchina V."/>
            <person name="Kovar C."/>
            <person name="Lara F."/>
            <person name="Lee S."/>
            <person name="Mata R."/>
            <person name="Mathew T."/>
            <person name="Moen C."/>
            <person name="Morales K."/>
            <person name="Munidasa M."/>
            <person name="Nazareth L."/>
            <person name="Ngo R."/>
            <person name="Nguyen L."/>
            <person name="Okwuonu G."/>
            <person name="Ongeri F."/>
            <person name="Patil S."/>
            <person name="Petrosino J."/>
            <person name="Pham C."/>
            <person name="Pham P."/>
            <person name="Pu L.-L."/>
            <person name="Puazo M."/>
            <person name="Raj R."/>
            <person name="Reid J."/>
            <person name="Rouhana J."/>
            <person name="Saada N."/>
            <person name="Shang Y."/>
            <person name="Simmons D."/>
            <person name="Thornton R."/>
            <person name="Warren J."/>
            <person name="Weissenberger G."/>
            <person name="Zhang J."/>
            <person name="Zhang L."/>
            <person name="Zhou C."/>
            <person name="Zhu D."/>
            <person name="Muzny D."/>
            <person name="Worley K."/>
            <person name="Gibbs R."/>
        </authorList>
    </citation>
    <scope>NUCLEOTIDE SEQUENCE [LARGE SCALE GENOMIC DNA]</scope>
    <source>
        <strain evidence="1 2">ATCC 35098</strain>
    </source>
</reference>
<gene>
    <name evidence="1" type="ORF">HMPREF0077_0956</name>
</gene>
<sequence length="62" mass="7292">MEIKNNDCKNMDYTDERLVRVDISVMACDYDGLSFLDDVFCKIYELEKEYKISCTPITLNIN</sequence>
<name>C2CHJ6_9FIRM</name>
<protein>
    <submittedName>
        <fullName evidence="1">Uncharacterized protein</fullName>
    </submittedName>
</protein>
<dbReference type="AlphaFoldDB" id="C2CHJ6"/>
<dbReference type="HOGENOM" id="CLU_2894070_0_0_9"/>